<dbReference type="GO" id="GO:0016491">
    <property type="term" value="F:oxidoreductase activity"/>
    <property type="evidence" value="ECO:0007669"/>
    <property type="project" value="UniProtKB-KW"/>
</dbReference>
<evidence type="ECO:0000256" key="5">
    <source>
        <dbReference type="ARBA" id="ARBA00022687"/>
    </source>
</evidence>
<dbReference type="FunFam" id="3.40.50.720:FF:000353">
    <property type="entry name" value="WW domain-containing oxidoreductase"/>
    <property type="match status" value="1"/>
</dbReference>
<dbReference type="PRINTS" id="PR00081">
    <property type="entry name" value="GDHRDH"/>
</dbReference>
<dbReference type="PANTHER" id="PTHR24320:SF282">
    <property type="entry name" value="WW DOMAIN-CONTAINING OXIDOREDUCTASE"/>
    <property type="match status" value="1"/>
</dbReference>
<dbReference type="PROSITE" id="PS50020">
    <property type="entry name" value="WW_DOMAIN_2"/>
    <property type="match status" value="2"/>
</dbReference>
<evidence type="ECO:0000256" key="3">
    <source>
        <dbReference type="ARBA" id="ARBA00006484"/>
    </source>
</evidence>
<evidence type="ECO:0000256" key="11">
    <source>
        <dbReference type="SAM" id="MobiDB-lite"/>
    </source>
</evidence>
<dbReference type="GO" id="GO:0016055">
    <property type="term" value="P:Wnt signaling pathway"/>
    <property type="evidence" value="ECO:0007669"/>
    <property type="project" value="UniProtKB-KW"/>
</dbReference>
<evidence type="ECO:0000313" key="14">
    <source>
        <dbReference type="RefSeq" id="XP_022286339.1"/>
    </source>
</evidence>
<dbReference type="InterPro" id="IPR036291">
    <property type="entry name" value="NAD(P)-bd_dom_sf"/>
</dbReference>
<evidence type="ECO:0000256" key="10">
    <source>
        <dbReference type="ARBA" id="ARBA00023228"/>
    </source>
</evidence>
<protein>
    <recommendedName>
        <fullName evidence="4">WW domain-containing oxidoreductase</fullName>
    </recommendedName>
</protein>
<dbReference type="Gene3D" id="3.40.50.720">
    <property type="entry name" value="NAD(P)-binding Rossmann-like Domain"/>
    <property type="match status" value="1"/>
</dbReference>
<keyword evidence="7" id="KW-0521">NADP</keyword>
<evidence type="ECO:0000256" key="9">
    <source>
        <dbReference type="ARBA" id="ARBA00023034"/>
    </source>
</evidence>
<evidence type="ECO:0000256" key="4">
    <source>
        <dbReference type="ARBA" id="ARBA00016094"/>
    </source>
</evidence>
<dbReference type="GeneID" id="111099200"/>
<dbReference type="GO" id="GO:0005794">
    <property type="term" value="C:Golgi apparatus"/>
    <property type="evidence" value="ECO:0007669"/>
    <property type="project" value="UniProtKB-SubCell"/>
</dbReference>
<evidence type="ECO:0000313" key="13">
    <source>
        <dbReference type="Proteomes" id="UP000694844"/>
    </source>
</evidence>
<dbReference type="Pfam" id="PF00106">
    <property type="entry name" value="adh_short"/>
    <property type="match status" value="1"/>
</dbReference>
<comment type="subcellular location">
    <subcellularLocation>
        <location evidence="2">Golgi apparatus</location>
    </subcellularLocation>
    <subcellularLocation>
        <location evidence="1">Lysosome</location>
    </subcellularLocation>
</comment>
<feature type="domain" description="WW" evidence="12">
    <location>
        <begin position="12"/>
        <end position="45"/>
    </location>
</feature>
<evidence type="ECO:0000256" key="8">
    <source>
        <dbReference type="ARBA" id="ARBA00023002"/>
    </source>
</evidence>
<dbReference type="SUPFAM" id="SSF51735">
    <property type="entry name" value="NAD(P)-binding Rossmann-fold domains"/>
    <property type="match status" value="1"/>
</dbReference>
<dbReference type="CDD" id="cd00201">
    <property type="entry name" value="WW"/>
    <property type="match status" value="2"/>
</dbReference>
<keyword evidence="5" id="KW-0879">Wnt signaling pathway</keyword>
<dbReference type="PANTHER" id="PTHR24320">
    <property type="entry name" value="RETINOL DEHYDROGENASE"/>
    <property type="match status" value="1"/>
</dbReference>
<dbReference type="RefSeq" id="XP_022286339.1">
    <property type="nucleotide sequence ID" value="XM_022430631.1"/>
</dbReference>
<dbReference type="SMART" id="SM00456">
    <property type="entry name" value="WW"/>
    <property type="match status" value="2"/>
</dbReference>
<keyword evidence="8" id="KW-0560">Oxidoreductase</keyword>
<organism evidence="13 14">
    <name type="scientific">Crassostrea virginica</name>
    <name type="common">Eastern oyster</name>
    <dbReference type="NCBI Taxonomy" id="6565"/>
    <lineage>
        <taxon>Eukaryota</taxon>
        <taxon>Metazoa</taxon>
        <taxon>Spiralia</taxon>
        <taxon>Lophotrochozoa</taxon>
        <taxon>Mollusca</taxon>
        <taxon>Bivalvia</taxon>
        <taxon>Autobranchia</taxon>
        <taxon>Pteriomorphia</taxon>
        <taxon>Ostreida</taxon>
        <taxon>Ostreoidea</taxon>
        <taxon>Ostreidae</taxon>
        <taxon>Crassostrea</taxon>
    </lineage>
</organism>
<dbReference type="GO" id="GO:0005764">
    <property type="term" value="C:lysosome"/>
    <property type="evidence" value="ECO:0007669"/>
    <property type="project" value="UniProtKB-SubCell"/>
</dbReference>
<keyword evidence="6" id="KW-0053">Apoptosis</keyword>
<evidence type="ECO:0000256" key="1">
    <source>
        <dbReference type="ARBA" id="ARBA00004371"/>
    </source>
</evidence>
<dbReference type="OrthoDB" id="9989144at2759"/>
<dbReference type="InterPro" id="IPR002347">
    <property type="entry name" value="SDR_fam"/>
</dbReference>
<keyword evidence="10" id="KW-0458">Lysosome</keyword>
<keyword evidence="9" id="KW-0333">Golgi apparatus</keyword>
<evidence type="ECO:0000256" key="7">
    <source>
        <dbReference type="ARBA" id="ARBA00022857"/>
    </source>
</evidence>
<dbReference type="KEGG" id="cvn:111099200"/>
<dbReference type="GO" id="GO:0006915">
    <property type="term" value="P:apoptotic process"/>
    <property type="evidence" value="ECO:0007669"/>
    <property type="project" value="UniProtKB-KW"/>
</dbReference>
<dbReference type="Gene3D" id="2.20.70.10">
    <property type="match status" value="2"/>
</dbReference>
<accession>A0A8B8A8Z9</accession>
<dbReference type="SUPFAM" id="SSF51045">
    <property type="entry name" value="WW domain"/>
    <property type="match status" value="2"/>
</dbReference>
<name>A0A8B8A8Z9_CRAVI</name>
<dbReference type="InterPro" id="IPR036020">
    <property type="entry name" value="WW_dom_sf"/>
</dbReference>
<feature type="region of interest" description="Disordered" evidence="11">
    <location>
        <begin position="1"/>
        <end position="23"/>
    </location>
</feature>
<dbReference type="PROSITE" id="PS01159">
    <property type="entry name" value="WW_DOMAIN_1"/>
    <property type="match status" value="1"/>
</dbReference>
<gene>
    <name evidence="14" type="primary">LOC111099200</name>
</gene>
<evidence type="ECO:0000256" key="2">
    <source>
        <dbReference type="ARBA" id="ARBA00004555"/>
    </source>
</evidence>
<reference evidence="14" key="1">
    <citation type="submission" date="2025-08" db="UniProtKB">
        <authorList>
            <consortium name="RefSeq"/>
        </authorList>
    </citation>
    <scope>IDENTIFICATION</scope>
    <source>
        <tissue evidence="14">Whole sample</tissue>
    </source>
</reference>
<dbReference type="Pfam" id="PF00397">
    <property type="entry name" value="WW"/>
    <property type="match status" value="2"/>
</dbReference>
<evidence type="ECO:0000259" key="12">
    <source>
        <dbReference type="PROSITE" id="PS50020"/>
    </source>
</evidence>
<keyword evidence="13" id="KW-1185">Reference proteome</keyword>
<evidence type="ECO:0000256" key="6">
    <source>
        <dbReference type="ARBA" id="ARBA00022703"/>
    </source>
</evidence>
<comment type="similarity">
    <text evidence="3">Belongs to the short-chain dehydrogenases/reductases (SDR) family.</text>
</comment>
<feature type="domain" description="WW" evidence="12">
    <location>
        <begin position="53"/>
        <end position="86"/>
    </location>
</feature>
<dbReference type="Proteomes" id="UP000694844">
    <property type="component" value="Chromosome 5"/>
</dbReference>
<proteinExistence type="inferred from homology"/>
<dbReference type="InterPro" id="IPR001202">
    <property type="entry name" value="WW_dom"/>
</dbReference>
<dbReference type="AlphaFoldDB" id="A0A8B8A8Z9"/>
<sequence>MAAPMIDTDSDDELPPGWEERVSSQGQVYYANHETKATQWEHPRSGKKKQVTGDLPYGWEKQVTDDGIIIFVDHINKKTTYTDPRLAFAEDEKKTPFDFKQKFDGNSTALQVTQGKDLSGKYAIVTGANSGIGYETAKTLAYFGATVILACRNLEAANKCRNVILEDRPSAKLEVIHLDLASLKSVRMFAEEYRSKKWPLHLLILNAAVFGLPYTKSEDDIEMTFQVNHLAQFYLTKLLWEVLAASSPSRIVIVSSESHRFSDLSLDSITESKLSPTLSQYQDLQAYNNSKLCNVLFSLHLNKLLSDKGVQCNSLHPGNIMYTNLSRHWWLYRVLFLLARPFTKSLQQGAATTVFCAVSSHLDGVGGLYFNNCCHCIPSTAGCNEELAHRLWNLSERMLQKALDKG</sequence>